<dbReference type="AlphaFoldDB" id="A0A0A1GXE8"/>
<dbReference type="GO" id="GO:0005829">
    <property type="term" value="C:cytosol"/>
    <property type="evidence" value="ECO:0007669"/>
    <property type="project" value="TreeGrafter"/>
</dbReference>
<keyword evidence="7" id="KW-0460">Magnesium</keyword>
<dbReference type="HOGENOM" id="CLU_017814_0_0_9"/>
<dbReference type="Gene3D" id="3.30.230.10">
    <property type="match status" value="1"/>
</dbReference>
<accession>A0A0A1GXE8</accession>
<dbReference type="InterPro" id="IPR006205">
    <property type="entry name" value="Mev_gal_kin"/>
</dbReference>
<evidence type="ECO:0000313" key="12">
    <source>
        <dbReference type="EMBL" id="BAP85608.1"/>
    </source>
</evidence>
<dbReference type="NCBIfam" id="TIGR00549">
    <property type="entry name" value="mevalon_kin"/>
    <property type="match status" value="1"/>
</dbReference>
<keyword evidence="3" id="KW-0808">Transferase</keyword>
<keyword evidence="8" id="KW-0443">Lipid metabolism</keyword>
<keyword evidence="5 12" id="KW-0418">Kinase</keyword>
<dbReference type="SUPFAM" id="SSF55060">
    <property type="entry name" value="GHMP Kinase, C-terminal domain"/>
    <property type="match status" value="1"/>
</dbReference>
<evidence type="ECO:0000256" key="3">
    <source>
        <dbReference type="ARBA" id="ARBA00022679"/>
    </source>
</evidence>
<protein>
    <submittedName>
        <fullName evidence="12">Mevalonate kinase</fullName>
    </submittedName>
</protein>
<evidence type="ECO:0000256" key="1">
    <source>
        <dbReference type="ARBA" id="ARBA00022490"/>
    </source>
</evidence>
<organism evidence="12 13">
    <name type="scientific">Paucilactobacillus hokkaidonensis JCM 18461</name>
    <dbReference type="NCBI Taxonomy" id="1291742"/>
    <lineage>
        <taxon>Bacteria</taxon>
        <taxon>Bacillati</taxon>
        <taxon>Bacillota</taxon>
        <taxon>Bacilli</taxon>
        <taxon>Lactobacillales</taxon>
        <taxon>Lactobacillaceae</taxon>
        <taxon>Paucilactobacillus</taxon>
    </lineage>
</organism>
<dbReference type="InterPro" id="IPR006204">
    <property type="entry name" value="GHMP_kinase_N_dom"/>
</dbReference>
<dbReference type="KEGG" id="lho:LOOC260_110690"/>
<dbReference type="STRING" id="1291742.LOOC260_110690"/>
<dbReference type="Pfam" id="PF00288">
    <property type="entry name" value="GHMP_kinases_N"/>
    <property type="match status" value="1"/>
</dbReference>
<dbReference type="SUPFAM" id="SSF54211">
    <property type="entry name" value="Ribosomal protein S5 domain 2-like"/>
    <property type="match status" value="1"/>
</dbReference>
<evidence type="ECO:0000313" key="13">
    <source>
        <dbReference type="Proteomes" id="UP000031620"/>
    </source>
</evidence>
<sequence>MKTTGIGTSHAKIILIGEHSVVYGQPAIALPLPEVKLTVTITKLDSEQQLLDSRYFSGSITEAPENMLGIKTLILALINQFDGQSDGWKMNITSMLPAERGMGSSAASAIAIIRAFFDYYDRQLSRETLLKLADIEEKITHRSPSGLDAATTSAINPIWFVKGHAGQHLAMNVTGTLVIADSGVKGQTGDAIKAVKEQLLSNKEATVGQIETLGNLAKETKTCLQNGNSNNLGIILSRAQTQLKLLNVSHPSVDNLIQVAMDNQALGAKLTGGGRGGCIIALVKDAATAQSLSVKLIDAGATATWIQPLQGGNNDTNVC</sequence>
<keyword evidence="6" id="KW-0067">ATP-binding</keyword>
<dbReference type="GO" id="GO:0004496">
    <property type="term" value="F:mevalonate kinase activity"/>
    <property type="evidence" value="ECO:0007669"/>
    <property type="project" value="InterPro"/>
</dbReference>
<evidence type="ECO:0000256" key="7">
    <source>
        <dbReference type="ARBA" id="ARBA00022842"/>
    </source>
</evidence>
<dbReference type="UniPathway" id="UPA00057">
    <property type="reaction ID" value="UER00098"/>
</dbReference>
<keyword evidence="4" id="KW-0547">Nucleotide-binding</keyword>
<keyword evidence="2" id="KW-0444">Lipid biosynthesis</keyword>
<evidence type="ECO:0000256" key="4">
    <source>
        <dbReference type="ARBA" id="ARBA00022741"/>
    </source>
</evidence>
<dbReference type="GO" id="GO:0019287">
    <property type="term" value="P:isopentenyl diphosphate biosynthetic process, mevalonate pathway"/>
    <property type="evidence" value="ECO:0007669"/>
    <property type="project" value="UniProtKB-UniPathway"/>
</dbReference>
<dbReference type="InterPro" id="IPR036554">
    <property type="entry name" value="GHMP_kinase_C_sf"/>
</dbReference>
<reference evidence="12 13" key="1">
    <citation type="submission" date="2014-11" db="EMBL/GenBank/DDBJ databases">
        <title>Complete genome sequence and analysis of Lactobacillus hokkaidonensis LOOC260T.</title>
        <authorList>
            <person name="Tanizawa Y."/>
            <person name="Tohno M."/>
            <person name="Kaminuma E."/>
            <person name="Nakamura Y."/>
            <person name="Arita M."/>
        </authorList>
    </citation>
    <scope>NUCLEOTIDE SEQUENCE [LARGE SCALE GENOMIC DNA]</scope>
    <source>
        <strain evidence="12 13">LOOC260</strain>
    </source>
</reference>
<keyword evidence="1" id="KW-0963">Cytoplasm</keyword>
<evidence type="ECO:0000259" key="11">
    <source>
        <dbReference type="Pfam" id="PF08544"/>
    </source>
</evidence>
<evidence type="ECO:0000256" key="5">
    <source>
        <dbReference type="ARBA" id="ARBA00022777"/>
    </source>
</evidence>
<name>A0A0A1GXE8_9LACO</name>
<dbReference type="PANTHER" id="PTHR43290">
    <property type="entry name" value="MEVALONATE KINASE"/>
    <property type="match status" value="1"/>
</dbReference>
<feature type="domain" description="GHMP kinase N-terminal" evidence="10">
    <location>
        <begin position="74"/>
        <end position="150"/>
    </location>
</feature>
<evidence type="ECO:0000259" key="10">
    <source>
        <dbReference type="Pfam" id="PF00288"/>
    </source>
</evidence>
<dbReference type="EMBL" id="AP014680">
    <property type="protein sequence ID" value="BAP85608.1"/>
    <property type="molecule type" value="Genomic_DNA"/>
</dbReference>
<evidence type="ECO:0000256" key="9">
    <source>
        <dbReference type="ARBA" id="ARBA00029438"/>
    </source>
</evidence>
<evidence type="ECO:0000256" key="8">
    <source>
        <dbReference type="ARBA" id="ARBA00023098"/>
    </source>
</evidence>
<evidence type="ECO:0000256" key="6">
    <source>
        <dbReference type="ARBA" id="ARBA00022840"/>
    </source>
</evidence>
<feature type="domain" description="GHMP kinase C-terminal" evidence="11">
    <location>
        <begin position="223"/>
        <end position="296"/>
    </location>
</feature>
<evidence type="ECO:0000256" key="2">
    <source>
        <dbReference type="ARBA" id="ARBA00022516"/>
    </source>
</evidence>
<dbReference type="Pfam" id="PF08544">
    <property type="entry name" value="GHMP_kinases_C"/>
    <property type="match status" value="1"/>
</dbReference>
<dbReference type="InterPro" id="IPR020568">
    <property type="entry name" value="Ribosomal_Su5_D2-typ_SF"/>
</dbReference>
<dbReference type="Gene3D" id="3.30.70.890">
    <property type="entry name" value="GHMP kinase, C-terminal domain"/>
    <property type="match status" value="1"/>
</dbReference>
<dbReference type="Proteomes" id="UP000031620">
    <property type="component" value="Chromosome"/>
</dbReference>
<dbReference type="PRINTS" id="PR00959">
    <property type="entry name" value="MEVGALKINASE"/>
</dbReference>
<dbReference type="GO" id="GO:0005524">
    <property type="term" value="F:ATP binding"/>
    <property type="evidence" value="ECO:0007669"/>
    <property type="project" value="UniProtKB-KW"/>
</dbReference>
<gene>
    <name evidence="12" type="primary">mvk</name>
    <name evidence="12" type="ORF">LOOC260_110690</name>
</gene>
<dbReference type="PANTHER" id="PTHR43290:SF2">
    <property type="entry name" value="MEVALONATE KINASE"/>
    <property type="match status" value="1"/>
</dbReference>
<proteinExistence type="predicted"/>
<dbReference type="InterPro" id="IPR013750">
    <property type="entry name" value="GHMP_kinase_C_dom"/>
</dbReference>
<dbReference type="InterPro" id="IPR014721">
    <property type="entry name" value="Ribsml_uS5_D2-typ_fold_subgr"/>
</dbReference>
<comment type="pathway">
    <text evidence="9">Isoprenoid biosynthesis; isopentenyl diphosphate biosynthesis via mevalonate pathway; isopentenyl diphosphate from (R)-mevalonate: step 1/3.</text>
</comment>